<dbReference type="SUPFAM" id="SSF55811">
    <property type="entry name" value="Nudix"/>
    <property type="match status" value="1"/>
</dbReference>
<dbReference type="InterPro" id="IPR045121">
    <property type="entry name" value="CoAse"/>
</dbReference>
<keyword evidence="3" id="KW-1185">Reference proteome</keyword>
<dbReference type="GO" id="GO:0015938">
    <property type="term" value="P:coenzyme A catabolic process"/>
    <property type="evidence" value="ECO:0007669"/>
    <property type="project" value="TreeGrafter"/>
</dbReference>
<dbReference type="EMBL" id="JARKIE010000199">
    <property type="protein sequence ID" value="KAJ7668036.1"/>
    <property type="molecule type" value="Genomic_DNA"/>
</dbReference>
<keyword evidence="2" id="KW-0378">Hydrolase</keyword>
<dbReference type="GO" id="GO:0010945">
    <property type="term" value="F:coenzyme A diphosphatase activity"/>
    <property type="evidence" value="ECO:0007669"/>
    <property type="project" value="InterPro"/>
</dbReference>
<comment type="caution">
    <text evidence="2">The sequence shown here is derived from an EMBL/GenBank/DDBJ whole genome shotgun (WGS) entry which is preliminary data.</text>
</comment>
<reference evidence="2" key="1">
    <citation type="submission" date="2023-03" db="EMBL/GenBank/DDBJ databases">
        <title>Massive genome expansion in bonnet fungi (Mycena s.s.) driven by repeated elements and novel gene families across ecological guilds.</title>
        <authorList>
            <consortium name="Lawrence Berkeley National Laboratory"/>
            <person name="Harder C.B."/>
            <person name="Miyauchi S."/>
            <person name="Viragh M."/>
            <person name="Kuo A."/>
            <person name="Thoen E."/>
            <person name="Andreopoulos B."/>
            <person name="Lu D."/>
            <person name="Skrede I."/>
            <person name="Drula E."/>
            <person name="Henrissat B."/>
            <person name="Morin E."/>
            <person name="Kohler A."/>
            <person name="Barry K."/>
            <person name="LaButti K."/>
            <person name="Morin E."/>
            <person name="Salamov A."/>
            <person name="Lipzen A."/>
            <person name="Mereny Z."/>
            <person name="Hegedus B."/>
            <person name="Baldrian P."/>
            <person name="Stursova M."/>
            <person name="Weitz H."/>
            <person name="Taylor A."/>
            <person name="Grigoriev I.V."/>
            <person name="Nagy L.G."/>
            <person name="Martin F."/>
            <person name="Kauserud H."/>
        </authorList>
    </citation>
    <scope>NUCLEOTIDE SEQUENCE</scope>
    <source>
        <strain evidence="2">CBHHK067</strain>
    </source>
</reference>
<protein>
    <submittedName>
        <fullName evidence="2">NUDIX hydrolase domain-like protein</fullName>
    </submittedName>
</protein>
<sequence>LPYIISSIISRSMELPAEAVAGLCTASKASIMRLVSHNWDPPDLSAFPKSKLAAVLVLLYEEVGELRVLLTTRSKALRTHAGQTALPGGRADESDADLVQTAYREAYEEVGLPLDSPEIHTLATLQPFISLHRLVVTPVIALLTDASIISTLKAAEDEVSHIFSHPLEAILDPIIARKEPLVSPGTEDWIYDTEFHSTTDSVVAILGNAMYRMHRFRSTGSPIKGLTADILIHIAEIAFGRSTDYDRWAVGQPRGFAAYCQLLGLPQAAVAIES</sequence>
<name>A0AAD7CXE1_MYCRO</name>
<proteinExistence type="predicted"/>
<feature type="domain" description="Nudix hydrolase" evidence="1">
    <location>
        <begin position="50"/>
        <end position="187"/>
    </location>
</feature>
<dbReference type="Pfam" id="PF00293">
    <property type="entry name" value="NUDIX"/>
    <property type="match status" value="1"/>
</dbReference>
<dbReference type="PROSITE" id="PS51462">
    <property type="entry name" value="NUDIX"/>
    <property type="match status" value="1"/>
</dbReference>
<evidence type="ECO:0000313" key="2">
    <source>
        <dbReference type="EMBL" id="KAJ7668036.1"/>
    </source>
</evidence>
<dbReference type="Gene3D" id="3.90.79.10">
    <property type="entry name" value="Nucleoside Triphosphate Pyrophosphohydrolase"/>
    <property type="match status" value="1"/>
</dbReference>
<evidence type="ECO:0000313" key="3">
    <source>
        <dbReference type="Proteomes" id="UP001221757"/>
    </source>
</evidence>
<dbReference type="PANTHER" id="PTHR12992:SF45">
    <property type="entry name" value="NUDIX HYDROLASE DOMAIN-CONTAINING PROTEIN"/>
    <property type="match status" value="1"/>
</dbReference>
<evidence type="ECO:0000259" key="1">
    <source>
        <dbReference type="PROSITE" id="PS51462"/>
    </source>
</evidence>
<organism evidence="2 3">
    <name type="scientific">Mycena rosella</name>
    <name type="common">Pink bonnet</name>
    <name type="synonym">Agaricus rosellus</name>
    <dbReference type="NCBI Taxonomy" id="1033263"/>
    <lineage>
        <taxon>Eukaryota</taxon>
        <taxon>Fungi</taxon>
        <taxon>Dikarya</taxon>
        <taxon>Basidiomycota</taxon>
        <taxon>Agaricomycotina</taxon>
        <taxon>Agaricomycetes</taxon>
        <taxon>Agaricomycetidae</taxon>
        <taxon>Agaricales</taxon>
        <taxon>Marasmiineae</taxon>
        <taxon>Mycenaceae</taxon>
        <taxon>Mycena</taxon>
    </lineage>
</organism>
<gene>
    <name evidence="2" type="ORF">B0H17DRAFT_950306</name>
</gene>
<feature type="non-terminal residue" evidence="2">
    <location>
        <position position="1"/>
    </location>
</feature>
<dbReference type="Proteomes" id="UP001221757">
    <property type="component" value="Unassembled WGS sequence"/>
</dbReference>
<dbReference type="InterPro" id="IPR015797">
    <property type="entry name" value="NUDIX_hydrolase-like_dom_sf"/>
</dbReference>
<dbReference type="PANTHER" id="PTHR12992">
    <property type="entry name" value="NUDIX HYDROLASE"/>
    <property type="match status" value="1"/>
</dbReference>
<accession>A0AAD7CXE1</accession>
<dbReference type="InterPro" id="IPR000086">
    <property type="entry name" value="NUDIX_hydrolase_dom"/>
</dbReference>
<dbReference type="CDD" id="cd03426">
    <property type="entry name" value="NUDIX_CoAse_Nudt7"/>
    <property type="match status" value="1"/>
</dbReference>
<dbReference type="AlphaFoldDB" id="A0AAD7CXE1"/>